<dbReference type="GO" id="GO:0009411">
    <property type="term" value="P:response to UV"/>
    <property type="evidence" value="ECO:0007669"/>
    <property type="project" value="TreeGrafter"/>
</dbReference>
<dbReference type="InterPro" id="IPR036322">
    <property type="entry name" value="WD40_repeat_dom_sf"/>
</dbReference>
<dbReference type="GO" id="GO:0005634">
    <property type="term" value="C:nucleus"/>
    <property type="evidence" value="ECO:0007669"/>
    <property type="project" value="UniProtKB-SubCell"/>
</dbReference>
<evidence type="ECO:0000256" key="9">
    <source>
        <dbReference type="ARBA" id="ARBA00023204"/>
    </source>
</evidence>
<keyword evidence="9" id="KW-0234">DNA repair</keyword>
<gene>
    <name evidence="14" type="ORF">LTLLF_113720</name>
</gene>
<dbReference type="PROSITE" id="PS50082">
    <property type="entry name" value="WD_REPEATS_2"/>
    <property type="match status" value="1"/>
</dbReference>
<dbReference type="SMART" id="SM00320">
    <property type="entry name" value="WD40"/>
    <property type="match status" value="2"/>
</dbReference>
<keyword evidence="8" id="KW-0238">DNA-binding</keyword>
<evidence type="ECO:0000256" key="4">
    <source>
        <dbReference type="ARBA" id="ARBA00022574"/>
    </source>
</evidence>
<accession>A0A8J6GRI6</accession>
<evidence type="ECO:0000256" key="11">
    <source>
        <dbReference type="ARBA" id="ARBA00031670"/>
    </source>
</evidence>
<keyword evidence="6" id="KW-0227">DNA damage</keyword>
<evidence type="ECO:0000256" key="1">
    <source>
        <dbReference type="ARBA" id="ARBA00004123"/>
    </source>
</evidence>
<dbReference type="GO" id="GO:0003684">
    <property type="term" value="F:damaged DNA binding"/>
    <property type="evidence" value="ECO:0007669"/>
    <property type="project" value="InterPro"/>
</dbReference>
<proteinExistence type="inferred from homology"/>
<sequence>MRRNPEVPRRCAAPQEQKPQKSSGAGARSQEAVCAESRIQQEILDVSAKSRVVVTGDNMGHVILLDTDGKELWNLRMHKKKVAYMALNPCCDWLLATASIDQTVKIWDLRQNKGKTSFLYSLPHRHPVNAACFSLDGARLLTTDQNNEIQVYSASQWDSPPEPDLPPASSFSAPYTHQGILASEAQPHRCGLIPRP</sequence>
<evidence type="ECO:0000256" key="5">
    <source>
        <dbReference type="ARBA" id="ARBA00022737"/>
    </source>
</evidence>
<evidence type="ECO:0000256" key="10">
    <source>
        <dbReference type="ARBA" id="ARBA00023242"/>
    </source>
</evidence>
<dbReference type="PANTHER" id="PTHR15169:SF0">
    <property type="entry name" value="DNA DAMAGE-BINDING PROTEIN 2"/>
    <property type="match status" value="1"/>
</dbReference>
<keyword evidence="5" id="KW-0677">Repeat</keyword>
<keyword evidence="7" id="KW-0833">Ubl conjugation pathway</keyword>
<comment type="similarity">
    <text evidence="2">Belongs to the WD repeat DDB2/WDR76 family.</text>
</comment>
<name>A0A8J6GRI6_MICOH</name>
<dbReference type="GO" id="GO:0006281">
    <property type="term" value="P:DNA repair"/>
    <property type="evidence" value="ECO:0007669"/>
    <property type="project" value="UniProtKB-KW"/>
</dbReference>
<feature type="repeat" description="WD" evidence="12">
    <location>
        <begin position="75"/>
        <end position="117"/>
    </location>
</feature>
<reference evidence="14" key="1">
    <citation type="submission" date="2020-03" db="EMBL/GenBank/DDBJ databases">
        <title>Studies in the Genomics of Life Span.</title>
        <authorList>
            <person name="Glass D."/>
        </authorList>
    </citation>
    <scope>NUCLEOTIDE SEQUENCE</scope>
    <source>
        <strain evidence="14">LTLLF</strain>
        <tissue evidence="14">Muscle</tissue>
    </source>
</reference>
<evidence type="ECO:0000256" key="8">
    <source>
        <dbReference type="ARBA" id="ARBA00023125"/>
    </source>
</evidence>
<dbReference type="Pfam" id="PF00400">
    <property type="entry name" value="WD40"/>
    <property type="match status" value="2"/>
</dbReference>
<dbReference type="InterPro" id="IPR001680">
    <property type="entry name" value="WD40_rpt"/>
</dbReference>
<dbReference type="PROSITE" id="PS00678">
    <property type="entry name" value="WD_REPEATS_1"/>
    <property type="match status" value="1"/>
</dbReference>
<comment type="caution">
    <text evidence="14">The sequence shown here is derived from an EMBL/GenBank/DDBJ whole genome shotgun (WGS) entry which is preliminary data.</text>
</comment>
<feature type="region of interest" description="Disordered" evidence="13">
    <location>
        <begin position="1"/>
        <end position="30"/>
    </location>
</feature>
<dbReference type="AlphaFoldDB" id="A0A8J6GRI6"/>
<evidence type="ECO:0000256" key="3">
    <source>
        <dbReference type="ARBA" id="ARBA00014580"/>
    </source>
</evidence>
<keyword evidence="4 12" id="KW-0853">WD repeat</keyword>
<dbReference type="InterPro" id="IPR019775">
    <property type="entry name" value="WD40_repeat_CS"/>
</dbReference>
<evidence type="ECO:0000256" key="13">
    <source>
        <dbReference type="SAM" id="MobiDB-lite"/>
    </source>
</evidence>
<evidence type="ECO:0000256" key="6">
    <source>
        <dbReference type="ARBA" id="ARBA00022763"/>
    </source>
</evidence>
<dbReference type="PROSITE" id="PS50294">
    <property type="entry name" value="WD_REPEATS_REGION"/>
    <property type="match status" value="1"/>
</dbReference>
<comment type="subcellular location">
    <subcellularLocation>
        <location evidence="1">Nucleus</location>
    </subcellularLocation>
</comment>
<dbReference type="PANTHER" id="PTHR15169">
    <property type="entry name" value="DAMAGE-SPECIFIC DNA BINDING PROTEIN 2"/>
    <property type="match status" value="1"/>
</dbReference>
<dbReference type="InterPro" id="IPR033312">
    <property type="entry name" value="DDB2"/>
</dbReference>
<dbReference type="InterPro" id="IPR015943">
    <property type="entry name" value="WD40/YVTN_repeat-like_dom_sf"/>
</dbReference>
<dbReference type="Gene3D" id="2.130.10.10">
    <property type="entry name" value="YVTN repeat-like/Quinoprotein amine dehydrogenase"/>
    <property type="match status" value="1"/>
</dbReference>
<evidence type="ECO:0000256" key="7">
    <source>
        <dbReference type="ARBA" id="ARBA00022786"/>
    </source>
</evidence>
<evidence type="ECO:0000313" key="14">
    <source>
        <dbReference type="EMBL" id="KAH0519026.1"/>
    </source>
</evidence>
<dbReference type="GO" id="GO:0080008">
    <property type="term" value="C:Cul4-RING E3 ubiquitin ligase complex"/>
    <property type="evidence" value="ECO:0007669"/>
    <property type="project" value="InterPro"/>
</dbReference>
<organism evidence="14 15">
    <name type="scientific">Microtus ochrogaster</name>
    <name type="common">Prairie vole</name>
    <dbReference type="NCBI Taxonomy" id="79684"/>
    <lineage>
        <taxon>Eukaryota</taxon>
        <taxon>Metazoa</taxon>
        <taxon>Chordata</taxon>
        <taxon>Craniata</taxon>
        <taxon>Vertebrata</taxon>
        <taxon>Euteleostomi</taxon>
        <taxon>Mammalia</taxon>
        <taxon>Eutheria</taxon>
        <taxon>Euarchontoglires</taxon>
        <taxon>Glires</taxon>
        <taxon>Rodentia</taxon>
        <taxon>Myomorpha</taxon>
        <taxon>Muroidea</taxon>
        <taxon>Cricetidae</taxon>
        <taxon>Arvicolinae</taxon>
        <taxon>Microtus</taxon>
    </lineage>
</organism>
<evidence type="ECO:0000256" key="2">
    <source>
        <dbReference type="ARBA" id="ARBA00005434"/>
    </source>
</evidence>
<protein>
    <recommendedName>
        <fullName evidence="3">DNA damage-binding protein 2</fullName>
    </recommendedName>
    <alternativeName>
        <fullName evidence="11">Damage-specific DNA-binding protein 2</fullName>
    </alternativeName>
</protein>
<dbReference type="Proteomes" id="UP000710432">
    <property type="component" value="Unassembled WGS sequence"/>
</dbReference>
<keyword evidence="10" id="KW-0539">Nucleus</keyword>
<dbReference type="EMBL" id="JAATJU010009054">
    <property type="protein sequence ID" value="KAH0519026.1"/>
    <property type="molecule type" value="Genomic_DNA"/>
</dbReference>
<evidence type="ECO:0000256" key="12">
    <source>
        <dbReference type="PROSITE-ProRule" id="PRU00221"/>
    </source>
</evidence>
<dbReference type="SUPFAM" id="SSF50978">
    <property type="entry name" value="WD40 repeat-like"/>
    <property type="match status" value="1"/>
</dbReference>
<evidence type="ECO:0000313" key="15">
    <source>
        <dbReference type="Proteomes" id="UP000710432"/>
    </source>
</evidence>